<dbReference type="InterPro" id="IPR008280">
    <property type="entry name" value="Tub_FtsZ_C"/>
</dbReference>
<organism evidence="14 15">
    <name type="scientific">Fulvitalea axinellae</name>
    <dbReference type="NCBI Taxonomy" id="1182444"/>
    <lineage>
        <taxon>Bacteria</taxon>
        <taxon>Pseudomonadati</taxon>
        <taxon>Bacteroidota</taxon>
        <taxon>Cytophagia</taxon>
        <taxon>Cytophagales</taxon>
        <taxon>Persicobacteraceae</taxon>
        <taxon>Fulvitalea</taxon>
    </lineage>
</organism>
<feature type="compositionally biased region" description="Basic and acidic residues" evidence="11">
    <location>
        <begin position="501"/>
        <end position="512"/>
    </location>
</feature>
<dbReference type="Gene3D" id="3.30.1330.20">
    <property type="entry name" value="Tubulin/FtsZ, C-terminal domain"/>
    <property type="match status" value="1"/>
</dbReference>
<evidence type="ECO:0000256" key="5">
    <source>
        <dbReference type="ARBA" id="ARBA00023134"/>
    </source>
</evidence>
<keyword evidence="5 8" id="KW-0342">GTP-binding</keyword>
<evidence type="ECO:0000259" key="12">
    <source>
        <dbReference type="SMART" id="SM00864"/>
    </source>
</evidence>
<dbReference type="Pfam" id="PF12327">
    <property type="entry name" value="FtsZ_C"/>
    <property type="match status" value="1"/>
</dbReference>
<dbReference type="InterPro" id="IPR020805">
    <property type="entry name" value="Cell_div_FtsZ_CS"/>
</dbReference>
<keyword evidence="15" id="KW-1185">Reference proteome</keyword>
<feature type="region of interest" description="Disordered" evidence="11">
    <location>
        <begin position="501"/>
        <end position="579"/>
    </location>
</feature>
<dbReference type="PANTHER" id="PTHR30314:SF3">
    <property type="entry name" value="MITOCHONDRIAL DIVISION PROTEIN FSZA"/>
    <property type="match status" value="1"/>
</dbReference>
<dbReference type="SUPFAM" id="SSF55307">
    <property type="entry name" value="Tubulin C-terminal domain-like"/>
    <property type="match status" value="1"/>
</dbReference>
<dbReference type="InterPro" id="IPR045061">
    <property type="entry name" value="FtsZ/CetZ"/>
</dbReference>
<dbReference type="PRINTS" id="PR00423">
    <property type="entry name" value="CELLDVISFTSZ"/>
</dbReference>
<comment type="similarity">
    <text evidence="1 8 10">Belongs to the FtsZ family.</text>
</comment>
<dbReference type="HAMAP" id="MF_00909">
    <property type="entry name" value="FtsZ"/>
    <property type="match status" value="1"/>
</dbReference>
<keyword evidence="2 8" id="KW-0963">Cytoplasm</keyword>
<feature type="binding site" evidence="8">
    <location>
        <position position="148"/>
    </location>
    <ligand>
        <name>GTP</name>
        <dbReference type="ChEBI" id="CHEBI:37565"/>
    </ligand>
</feature>
<evidence type="ECO:0000313" key="15">
    <source>
        <dbReference type="Proteomes" id="UP001348817"/>
    </source>
</evidence>
<dbReference type="Pfam" id="PF00091">
    <property type="entry name" value="Tubulin"/>
    <property type="match status" value="1"/>
</dbReference>
<dbReference type="InterPro" id="IPR024757">
    <property type="entry name" value="FtsZ_C"/>
</dbReference>
<protein>
    <recommendedName>
        <fullName evidence="8 9">Cell division protein FtsZ</fullName>
    </recommendedName>
</protein>
<evidence type="ECO:0000256" key="11">
    <source>
        <dbReference type="SAM" id="MobiDB-lite"/>
    </source>
</evidence>
<gene>
    <name evidence="8" type="primary">ftsZ</name>
    <name evidence="14" type="ORF">FUAX_22140</name>
</gene>
<reference evidence="14 15" key="1">
    <citation type="submission" date="2021-12" db="EMBL/GenBank/DDBJ databases">
        <title>Genome sequencing of bacteria with rrn-lacking chromosome and rrn-plasmid.</title>
        <authorList>
            <person name="Anda M."/>
            <person name="Iwasaki W."/>
        </authorList>
    </citation>
    <scope>NUCLEOTIDE SEQUENCE [LARGE SCALE GENOMIC DNA]</scope>
    <source>
        <strain evidence="14 15">DSM 100852</strain>
    </source>
</reference>
<keyword evidence="7 8" id="KW-0131">Cell cycle</keyword>
<feature type="binding site" evidence="8">
    <location>
        <begin position="113"/>
        <end position="115"/>
    </location>
    <ligand>
        <name>GTP</name>
        <dbReference type="ChEBI" id="CHEBI:37565"/>
    </ligand>
</feature>
<feature type="binding site" evidence="8">
    <location>
        <position position="144"/>
    </location>
    <ligand>
        <name>GTP</name>
        <dbReference type="ChEBI" id="CHEBI:37565"/>
    </ligand>
</feature>
<dbReference type="EMBL" id="AP025314">
    <property type="protein sequence ID" value="BDD09782.1"/>
    <property type="molecule type" value="Genomic_DNA"/>
</dbReference>
<name>A0AAU9CS36_9BACT</name>
<dbReference type="InterPro" id="IPR036525">
    <property type="entry name" value="Tubulin/FtsZ_GTPase_sf"/>
</dbReference>
<dbReference type="SMART" id="SM00865">
    <property type="entry name" value="Tubulin_C"/>
    <property type="match status" value="1"/>
</dbReference>
<keyword evidence="3 8" id="KW-0132">Cell division</keyword>
<evidence type="ECO:0000256" key="9">
    <source>
        <dbReference type="NCBIfam" id="TIGR00065"/>
    </source>
</evidence>
<evidence type="ECO:0000259" key="13">
    <source>
        <dbReference type="SMART" id="SM00865"/>
    </source>
</evidence>
<evidence type="ECO:0000256" key="4">
    <source>
        <dbReference type="ARBA" id="ARBA00022741"/>
    </source>
</evidence>
<proteinExistence type="inferred from homology"/>
<dbReference type="GO" id="GO:0043093">
    <property type="term" value="P:FtsZ-dependent cytokinesis"/>
    <property type="evidence" value="ECO:0007669"/>
    <property type="project" value="UniProtKB-UniRule"/>
</dbReference>
<dbReference type="AlphaFoldDB" id="A0AAU9CS36"/>
<dbReference type="InterPro" id="IPR000158">
    <property type="entry name" value="Cell_div_FtsZ"/>
</dbReference>
<evidence type="ECO:0000256" key="3">
    <source>
        <dbReference type="ARBA" id="ARBA00022618"/>
    </source>
</evidence>
<dbReference type="FunFam" id="3.40.50.1440:FF:000023">
    <property type="entry name" value="Cell division protein FtsZ"/>
    <property type="match status" value="1"/>
</dbReference>
<dbReference type="GO" id="GO:0000917">
    <property type="term" value="P:division septum assembly"/>
    <property type="evidence" value="ECO:0007669"/>
    <property type="project" value="UniProtKB-KW"/>
</dbReference>
<sequence>MTDNSYQFDIPAHQKSIIKVVGIGGGGSNAVNHMFSKGIKDVDFIVVNTDLQALKNSPVPNTLQIGVNLTQGLGAGANPEKGREAALENKEEIRELLGDGTKMVFITAGMGGGTGTGAAPVFAEVARDMDVLTVGIVTAPFRFEGRKKMKQALAGIEELEKYCDTVIVILNDKLKELSGSLPIRQAFAKADEVLSTAAKSIAEIISVHAEINVDFEDVKTVMKDSGGSVMGSAVTQGDARATRAAEEAIASPLLNNNDIHGAQKILLSIMSGSDAELEMDELDDITEYIQARAGEEADIIWGHGIDDSLSDSIRVTVIATGFALELEGAESRRAKDVVASSYAESAAKKKIPELEINPTVSEDEHKIEPVETEDTVEATEPVQPVQSEVETPVIPVNSTPIPPPPPTPIPGPQPPVNDEPVFEFQVTGGDQPAEPENSVLDFGSLDPMENEAEVKPEDITSNISDTGDSSFVGIEDDFVIVDKDTQSEMERRDLMVEQKREELNKRRQERVARLRGLQSSPQEESDSEFKEKMNVPAYIRKEKKLQDLPRSAESQVSRYQLNDDNQILGDNKFLHDNVD</sequence>
<comment type="function">
    <text evidence="8 10">Essential cell division protein that forms a contractile ring structure (Z ring) at the future cell division site. The regulation of the ring assembly controls the timing and the location of cell division. One of the functions of the FtsZ ring is to recruit other cell division proteins to the septum to produce a new cell wall between the dividing cells. Binds GTP and shows GTPase activity.</text>
</comment>
<feature type="domain" description="Tubulin/FtsZ 2-layer sandwich" evidence="13">
    <location>
        <begin position="211"/>
        <end position="331"/>
    </location>
</feature>
<keyword evidence="4 8" id="KW-0547">Nucleotide-binding</keyword>
<dbReference type="GO" id="GO:0032153">
    <property type="term" value="C:cell division site"/>
    <property type="evidence" value="ECO:0007669"/>
    <property type="project" value="UniProtKB-UniRule"/>
</dbReference>
<evidence type="ECO:0000256" key="2">
    <source>
        <dbReference type="ARBA" id="ARBA00022490"/>
    </source>
</evidence>
<dbReference type="RefSeq" id="WP_338391374.1">
    <property type="nucleotide sequence ID" value="NZ_AP025314.1"/>
</dbReference>
<feature type="region of interest" description="Disordered" evidence="11">
    <location>
        <begin position="368"/>
        <end position="389"/>
    </location>
</feature>
<comment type="subcellular location">
    <subcellularLocation>
        <location evidence="8">Cytoplasm</location>
    </subcellularLocation>
    <text evidence="8">Assembles at midcell at the inner surface of the cytoplasmic membrane.</text>
</comment>
<dbReference type="PROSITE" id="PS01134">
    <property type="entry name" value="FTSZ_1"/>
    <property type="match status" value="1"/>
</dbReference>
<dbReference type="InterPro" id="IPR003008">
    <property type="entry name" value="Tubulin_FtsZ_GTPase"/>
</dbReference>
<dbReference type="GO" id="GO:0003924">
    <property type="term" value="F:GTPase activity"/>
    <property type="evidence" value="ECO:0007669"/>
    <property type="project" value="UniProtKB-UniRule"/>
</dbReference>
<dbReference type="Gene3D" id="3.40.50.1440">
    <property type="entry name" value="Tubulin/FtsZ, GTPase domain"/>
    <property type="match status" value="1"/>
</dbReference>
<dbReference type="InterPro" id="IPR037103">
    <property type="entry name" value="Tubulin/FtsZ-like_C"/>
</dbReference>
<feature type="compositionally biased region" description="Polar residues" evidence="11">
    <location>
        <begin position="552"/>
        <end position="565"/>
    </location>
</feature>
<evidence type="ECO:0000256" key="8">
    <source>
        <dbReference type="HAMAP-Rule" id="MF_00909"/>
    </source>
</evidence>
<dbReference type="InterPro" id="IPR018316">
    <property type="entry name" value="Tubulin/FtsZ_2-layer-sand-dom"/>
</dbReference>
<dbReference type="PROSITE" id="PS01135">
    <property type="entry name" value="FTSZ_2"/>
    <property type="match status" value="1"/>
</dbReference>
<evidence type="ECO:0000256" key="6">
    <source>
        <dbReference type="ARBA" id="ARBA00023210"/>
    </source>
</evidence>
<accession>A0AAU9CS36</accession>
<dbReference type="GO" id="GO:0005525">
    <property type="term" value="F:GTP binding"/>
    <property type="evidence" value="ECO:0007669"/>
    <property type="project" value="UniProtKB-UniRule"/>
</dbReference>
<feature type="binding site" evidence="8">
    <location>
        <position position="191"/>
    </location>
    <ligand>
        <name>GTP</name>
        <dbReference type="ChEBI" id="CHEBI:37565"/>
    </ligand>
</feature>
<dbReference type="Proteomes" id="UP001348817">
    <property type="component" value="Chromosome"/>
</dbReference>
<evidence type="ECO:0000256" key="7">
    <source>
        <dbReference type="ARBA" id="ARBA00023306"/>
    </source>
</evidence>
<dbReference type="SUPFAM" id="SSF52490">
    <property type="entry name" value="Tubulin nucleotide-binding domain-like"/>
    <property type="match status" value="1"/>
</dbReference>
<dbReference type="CDD" id="cd02201">
    <property type="entry name" value="FtsZ_type1"/>
    <property type="match status" value="1"/>
</dbReference>
<feature type="binding site" evidence="8">
    <location>
        <begin position="25"/>
        <end position="29"/>
    </location>
    <ligand>
        <name>GTP</name>
        <dbReference type="ChEBI" id="CHEBI:37565"/>
    </ligand>
</feature>
<dbReference type="GO" id="GO:0051258">
    <property type="term" value="P:protein polymerization"/>
    <property type="evidence" value="ECO:0007669"/>
    <property type="project" value="UniProtKB-UniRule"/>
</dbReference>
<dbReference type="NCBIfam" id="TIGR00065">
    <property type="entry name" value="ftsZ"/>
    <property type="match status" value="1"/>
</dbReference>
<evidence type="ECO:0000256" key="1">
    <source>
        <dbReference type="ARBA" id="ARBA00009690"/>
    </source>
</evidence>
<evidence type="ECO:0000256" key="10">
    <source>
        <dbReference type="RuleBase" id="RU000631"/>
    </source>
</evidence>
<keyword evidence="6 8" id="KW-0717">Septation</keyword>
<feature type="domain" description="Tubulin/FtsZ GTPase" evidence="12">
    <location>
        <begin position="17"/>
        <end position="209"/>
    </location>
</feature>
<evidence type="ECO:0000313" key="14">
    <source>
        <dbReference type="EMBL" id="BDD09782.1"/>
    </source>
</evidence>
<dbReference type="GO" id="GO:0005737">
    <property type="term" value="C:cytoplasm"/>
    <property type="evidence" value="ECO:0007669"/>
    <property type="project" value="UniProtKB-SubCell"/>
</dbReference>
<comment type="subunit">
    <text evidence="8">Homodimer. Polymerizes to form a dynamic ring structure in a strictly GTP-dependent manner. Interacts directly with several other division proteins.</text>
</comment>
<dbReference type="PANTHER" id="PTHR30314">
    <property type="entry name" value="CELL DIVISION PROTEIN FTSZ-RELATED"/>
    <property type="match status" value="1"/>
</dbReference>
<dbReference type="KEGG" id="fax:FUAX_22140"/>
<dbReference type="SMART" id="SM00864">
    <property type="entry name" value="Tubulin"/>
    <property type="match status" value="1"/>
</dbReference>